<proteinExistence type="predicted"/>
<dbReference type="Proteomes" id="UP001208570">
    <property type="component" value="Unassembled WGS sequence"/>
</dbReference>
<protein>
    <submittedName>
        <fullName evidence="1">Uncharacterized protein</fullName>
    </submittedName>
</protein>
<sequence length="78" mass="9471">MRCMFPYLNPDVVSTYLLDNPDFLDQFVAKHVATDQVEKWLVKKSGQLSNRIKQENNKHHNEVTILWCLRDITYYRRW</sequence>
<evidence type="ECO:0000313" key="1">
    <source>
        <dbReference type="EMBL" id="KAK2149569.1"/>
    </source>
</evidence>
<keyword evidence="2" id="KW-1185">Reference proteome</keyword>
<gene>
    <name evidence="1" type="ORF">LSH36_446g02070</name>
</gene>
<evidence type="ECO:0000313" key="2">
    <source>
        <dbReference type="Proteomes" id="UP001208570"/>
    </source>
</evidence>
<dbReference type="AlphaFoldDB" id="A0AAD9JAL1"/>
<organism evidence="1 2">
    <name type="scientific">Paralvinella palmiformis</name>
    <dbReference type="NCBI Taxonomy" id="53620"/>
    <lineage>
        <taxon>Eukaryota</taxon>
        <taxon>Metazoa</taxon>
        <taxon>Spiralia</taxon>
        <taxon>Lophotrochozoa</taxon>
        <taxon>Annelida</taxon>
        <taxon>Polychaeta</taxon>
        <taxon>Sedentaria</taxon>
        <taxon>Canalipalpata</taxon>
        <taxon>Terebellida</taxon>
        <taxon>Terebelliformia</taxon>
        <taxon>Alvinellidae</taxon>
        <taxon>Paralvinella</taxon>
    </lineage>
</organism>
<accession>A0AAD9JAL1</accession>
<dbReference type="EMBL" id="JAODUP010000446">
    <property type="protein sequence ID" value="KAK2149569.1"/>
    <property type="molecule type" value="Genomic_DNA"/>
</dbReference>
<comment type="caution">
    <text evidence="1">The sequence shown here is derived from an EMBL/GenBank/DDBJ whole genome shotgun (WGS) entry which is preliminary data.</text>
</comment>
<reference evidence="1" key="1">
    <citation type="journal article" date="2023" name="Mol. Biol. Evol.">
        <title>Third-Generation Sequencing Reveals the Adaptive Role of the Epigenome in Three Deep-Sea Polychaetes.</title>
        <authorList>
            <person name="Perez M."/>
            <person name="Aroh O."/>
            <person name="Sun Y."/>
            <person name="Lan Y."/>
            <person name="Juniper S.K."/>
            <person name="Young C.R."/>
            <person name="Angers B."/>
            <person name="Qian P.Y."/>
        </authorList>
    </citation>
    <scope>NUCLEOTIDE SEQUENCE</scope>
    <source>
        <strain evidence="1">P08H-3</strain>
    </source>
</reference>
<name>A0AAD9JAL1_9ANNE</name>